<dbReference type="EMBL" id="CAMXCT030001359">
    <property type="protein sequence ID" value="CAL4776669.1"/>
    <property type="molecule type" value="Genomic_DNA"/>
</dbReference>
<keyword evidence="4" id="KW-1185">Reference proteome</keyword>
<evidence type="ECO:0000256" key="1">
    <source>
        <dbReference type="SAM" id="MobiDB-lite"/>
    </source>
</evidence>
<sequence>MPHKVRNKAWFGAQKSFRSLLHDWTIQTAQKANGNTNDVQIPVVDEEEPPPDPHPNEPYTTKSELYKYFSGKGPAVMISTFLHDEMNRAAAVILCDLSAALENEYVENQNVMSSSPEYALTWAADRANSSWFGMIARTLEVLQSVELAKRLRLTLPGDTPFEFEKLPKQLVPEVEVLNLAWDFATHLVSAVFWANAMHKYRLPHASAVFLDHRQYQNAVQDVRKMVDTLLKAEEIYTNDKVSHVFLGKCLADASGMNQLLPDKDDWHIIRSEAGKDFRGSAAKFLSIQSTEMPSGVPHLDADKMNKKWAKAGVLSDERSIAAVAYLLEDYLVFRAETMIPMANHAFNSNSDWQHVSTQRLLPCMMHMELGLGTALQIVENDEDNEEYGLLKSALRAHVFILAENLKSITAKVGAKVPTFPNGSGARGSVVKADHARALIDLLFGDGETQKAKEDMINALAPPVKPKKKVAETLSQDDEIMAMIAQLDPENAAAFHRMADLANAKLSEVYKHEGAEEVKKRVREALEAEGMEDDKKMEIPVDAADAEKNAPDPTIEDKPFQGKQKKEDDDPAPAEKKPRIASTPPSLKALLPNKGNSGEVYILRNPKTFGYQFRYPTSDRIGQQSMSRKWPTSSNPDEATALIACLH</sequence>
<comment type="caution">
    <text evidence="2">The sequence shown here is derived from an EMBL/GenBank/DDBJ whole genome shotgun (WGS) entry which is preliminary data.</text>
</comment>
<dbReference type="Proteomes" id="UP001152797">
    <property type="component" value="Unassembled WGS sequence"/>
</dbReference>
<feature type="compositionally biased region" description="Basic and acidic residues" evidence="1">
    <location>
        <begin position="544"/>
        <end position="577"/>
    </location>
</feature>
<reference evidence="2" key="1">
    <citation type="submission" date="2022-10" db="EMBL/GenBank/DDBJ databases">
        <authorList>
            <person name="Chen Y."/>
            <person name="Dougan E. K."/>
            <person name="Chan C."/>
            <person name="Rhodes N."/>
            <person name="Thang M."/>
        </authorList>
    </citation>
    <scope>NUCLEOTIDE SEQUENCE</scope>
</reference>
<gene>
    <name evidence="2" type="ORF">C1SCF055_LOCUS16438</name>
</gene>
<evidence type="ECO:0000313" key="2">
    <source>
        <dbReference type="EMBL" id="CAI3989357.1"/>
    </source>
</evidence>
<dbReference type="EMBL" id="CAMXCT010001359">
    <property type="protein sequence ID" value="CAI3989357.1"/>
    <property type="molecule type" value="Genomic_DNA"/>
</dbReference>
<feature type="region of interest" description="Disordered" evidence="1">
    <location>
        <begin position="42"/>
        <end position="61"/>
    </location>
</feature>
<evidence type="ECO:0000313" key="4">
    <source>
        <dbReference type="Proteomes" id="UP001152797"/>
    </source>
</evidence>
<feature type="region of interest" description="Disordered" evidence="1">
    <location>
        <begin position="544"/>
        <end position="591"/>
    </location>
</feature>
<accession>A0A9P1CBX7</accession>
<name>A0A9P1CBX7_9DINO</name>
<dbReference type="EMBL" id="CAMXCT020001359">
    <property type="protein sequence ID" value="CAL1142732.1"/>
    <property type="molecule type" value="Genomic_DNA"/>
</dbReference>
<evidence type="ECO:0000313" key="3">
    <source>
        <dbReference type="EMBL" id="CAL4776669.1"/>
    </source>
</evidence>
<organism evidence="2">
    <name type="scientific">Cladocopium goreaui</name>
    <dbReference type="NCBI Taxonomy" id="2562237"/>
    <lineage>
        <taxon>Eukaryota</taxon>
        <taxon>Sar</taxon>
        <taxon>Alveolata</taxon>
        <taxon>Dinophyceae</taxon>
        <taxon>Suessiales</taxon>
        <taxon>Symbiodiniaceae</taxon>
        <taxon>Cladocopium</taxon>
    </lineage>
</organism>
<protein>
    <submittedName>
        <fullName evidence="2">Uncharacterized protein</fullName>
    </submittedName>
</protein>
<proteinExistence type="predicted"/>
<reference evidence="3 4" key="2">
    <citation type="submission" date="2024-05" db="EMBL/GenBank/DDBJ databases">
        <authorList>
            <person name="Chen Y."/>
            <person name="Shah S."/>
            <person name="Dougan E. K."/>
            <person name="Thang M."/>
            <person name="Chan C."/>
        </authorList>
    </citation>
    <scope>NUCLEOTIDE SEQUENCE [LARGE SCALE GENOMIC DNA]</scope>
</reference>
<dbReference type="AlphaFoldDB" id="A0A9P1CBX7"/>